<proteinExistence type="predicted"/>
<reference evidence="2 3" key="1">
    <citation type="journal article" date="2019" name="Int. J. Syst. Evol. Microbiol.">
        <title>The Global Catalogue of Microorganisms (GCM) 10K type strain sequencing project: providing services to taxonomists for standard genome sequencing and annotation.</title>
        <authorList>
            <consortium name="The Broad Institute Genomics Platform"/>
            <consortium name="The Broad Institute Genome Sequencing Center for Infectious Disease"/>
            <person name="Wu L."/>
            <person name="Ma J."/>
        </authorList>
    </citation>
    <scope>NUCLEOTIDE SEQUENCE [LARGE SCALE GENOMIC DNA]</scope>
    <source>
        <strain evidence="2 3">JCM 11117</strain>
    </source>
</reference>
<keyword evidence="1" id="KW-0812">Transmembrane</keyword>
<dbReference type="Proteomes" id="UP001499967">
    <property type="component" value="Unassembled WGS sequence"/>
</dbReference>
<comment type="caution">
    <text evidence="2">The sequence shown here is derived from an EMBL/GenBank/DDBJ whole genome shotgun (WGS) entry which is preliminary data.</text>
</comment>
<keyword evidence="1" id="KW-1133">Transmembrane helix</keyword>
<evidence type="ECO:0000256" key="1">
    <source>
        <dbReference type="SAM" id="Phobius"/>
    </source>
</evidence>
<gene>
    <name evidence="2" type="ORF">GCM10009559_33050</name>
</gene>
<accession>A0ABN1Q847</accession>
<evidence type="ECO:0000313" key="2">
    <source>
        <dbReference type="EMBL" id="GAA0938929.1"/>
    </source>
</evidence>
<name>A0ABN1Q847_9PSEU</name>
<protein>
    <submittedName>
        <fullName evidence="2">Uncharacterized protein</fullName>
    </submittedName>
</protein>
<sequence length="133" mass="14789">MAGDRPVLLGLLLYVLVAVLPTALFWVVVRLLPAAATAWIERRRRRHVAPAGPPLESVVANLRRLRREVCCGCFRNQVRRRATLEAYDETLLECCRLVAVDAPLATADPRDRPFARLLTEAALERAGIALDPP</sequence>
<evidence type="ECO:0000313" key="3">
    <source>
        <dbReference type="Proteomes" id="UP001499967"/>
    </source>
</evidence>
<keyword evidence="3" id="KW-1185">Reference proteome</keyword>
<dbReference type="RefSeq" id="WP_343942294.1">
    <property type="nucleotide sequence ID" value="NZ_BAAAHP010000092.1"/>
</dbReference>
<keyword evidence="1" id="KW-0472">Membrane</keyword>
<feature type="transmembrane region" description="Helical" evidence="1">
    <location>
        <begin position="12"/>
        <end position="36"/>
    </location>
</feature>
<dbReference type="EMBL" id="BAAAHP010000092">
    <property type="protein sequence ID" value="GAA0938929.1"/>
    <property type="molecule type" value="Genomic_DNA"/>
</dbReference>
<organism evidence="2 3">
    <name type="scientific">Pseudonocardia zijingensis</name>
    <dbReference type="NCBI Taxonomy" id="153376"/>
    <lineage>
        <taxon>Bacteria</taxon>
        <taxon>Bacillati</taxon>
        <taxon>Actinomycetota</taxon>
        <taxon>Actinomycetes</taxon>
        <taxon>Pseudonocardiales</taxon>
        <taxon>Pseudonocardiaceae</taxon>
        <taxon>Pseudonocardia</taxon>
    </lineage>
</organism>